<evidence type="ECO:0000256" key="2">
    <source>
        <dbReference type="ARBA" id="ARBA00022729"/>
    </source>
</evidence>
<protein>
    <submittedName>
        <fullName evidence="7">Multiple sugar transport system substrate-binding protein</fullName>
    </submittedName>
</protein>
<dbReference type="PANTHER" id="PTHR43649">
    <property type="entry name" value="ARABINOSE-BINDING PROTEIN-RELATED"/>
    <property type="match status" value="1"/>
</dbReference>
<name>A0A1I0PYN7_9FIRM</name>
<feature type="chain" id="PRO_5038771413" evidence="6">
    <location>
        <begin position="22"/>
        <end position="447"/>
    </location>
</feature>
<dbReference type="Gene3D" id="3.40.190.10">
    <property type="entry name" value="Periplasmic binding protein-like II"/>
    <property type="match status" value="1"/>
</dbReference>
<dbReference type="PROSITE" id="PS51257">
    <property type="entry name" value="PROKAR_LIPOPROTEIN"/>
    <property type="match status" value="1"/>
</dbReference>
<dbReference type="InterPro" id="IPR006059">
    <property type="entry name" value="SBP"/>
</dbReference>
<dbReference type="AlphaFoldDB" id="A0A1I0PYN7"/>
<dbReference type="Proteomes" id="UP000199701">
    <property type="component" value="Unassembled WGS sequence"/>
</dbReference>
<dbReference type="OrthoDB" id="1929810at2"/>
<keyword evidence="2 6" id="KW-0732">Signal</keyword>
<keyword evidence="4" id="KW-0564">Palmitate</keyword>
<evidence type="ECO:0000256" key="3">
    <source>
        <dbReference type="ARBA" id="ARBA00023136"/>
    </source>
</evidence>
<dbReference type="PANTHER" id="PTHR43649:SF33">
    <property type="entry name" value="POLYGALACTURONAN_RHAMNOGALACTURONAN-BINDING PROTEIN YTCQ"/>
    <property type="match status" value="1"/>
</dbReference>
<evidence type="ECO:0000256" key="4">
    <source>
        <dbReference type="ARBA" id="ARBA00023139"/>
    </source>
</evidence>
<feature type="signal peptide" evidence="6">
    <location>
        <begin position="1"/>
        <end position="21"/>
    </location>
</feature>
<proteinExistence type="predicted"/>
<dbReference type="RefSeq" id="WP_092453287.1">
    <property type="nucleotide sequence ID" value="NZ_FOJI01000006.1"/>
</dbReference>
<dbReference type="Pfam" id="PF01547">
    <property type="entry name" value="SBP_bac_1"/>
    <property type="match status" value="1"/>
</dbReference>
<keyword evidence="1" id="KW-1003">Cell membrane</keyword>
<dbReference type="STRING" id="99656.SAMN05421659_106132"/>
<organism evidence="7 8">
    <name type="scientific">[Clostridium] fimetarium</name>
    <dbReference type="NCBI Taxonomy" id="99656"/>
    <lineage>
        <taxon>Bacteria</taxon>
        <taxon>Bacillati</taxon>
        <taxon>Bacillota</taxon>
        <taxon>Clostridia</taxon>
        <taxon>Lachnospirales</taxon>
        <taxon>Lachnospiraceae</taxon>
    </lineage>
</organism>
<reference evidence="7 8" key="1">
    <citation type="submission" date="2016-10" db="EMBL/GenBank/DDBJ databases">
        <authorList>
            <person name="de Groot N.N."/>
        </authorList>
    </citation>
    <scope>NUCLEOTIDE SEQUENCE [LARGE SCALE GENOMIC DNA]</scope>
    <source>
        <strain evidence="7 8">DSM 9179</strain>
    </source>
</reference>
<keyword evidence="5" id="KW-0449">Lipoprotein</keyword>
<dbReference type="EMBL" id="FOJI01000006">
    <property type="protein sequence ID" value="SEW19563.1"/>
    <property type="molecule type" value="Genomic_DNA"/>
</dbReference>
<keyword evidence="7" id="KW-0762">Sugar transport</keyword>
<dbReference type="SUPFAM" id="SSF53850">
    <property type="entry name" value="Periplasmic binding protein-like II"/>
    <property type="match status" value="1"/>
</dbReference>
<keyword evidence="3" id="KW-0472">Membrane</keyword>
<evidence type="ECO:0000256" key="5">
    <source>
        <dbReference type="ARBA" id="ARBA00023288"/>
    </source>
</evidence>
<sequence length="447" mass="49815">MKLKKLSALLLTTVIASTALFTGCGNTKNSGSNGETQNPNDPATVTFWAASVTQERQEFFDWFAKYVHEVYPNITLDMLGVPGNLTDYRQKLDVAIQAGTAPDITNDFRPELVTNGYYQNMNDYFNNWSDKGLINEQLIKSNKTYDPNGTGLYALPYSSQTWNMWVRTDWLNAINMKVPTNWPDFFTAVQKLTDKKSDKYGLAIRGGGGSANTLEMLMYAYSGVTNYFDANGKSTINNAKNVEFVQKYLVDTYNTYTSQDDLTKGWAELANAFQSGKAGIVVHNLGSAKSMVTAFQSDYSKFQAAVFPASVQGYVVHAGLMPLGLSMNSQSKNKDAVWKVMQLYLSKEVNTKYCQLYGEIPANTEAAKDSFFSDSPYMSVGVKIETDKTIKFNDTPYYLPTYSNIQADMEANIQSVMAGKMTPQKLLDNWAAALEEANSEYHSSLKK</sequence>
<gene>
    <name evidence="7" type="ORF">SAMN05421659_106132</name>
</gene>
<dbReference type="CDD" id="cd13585">
    <property type="entry name" value="PBP2_TMBP_like"/>
    <property type="match status" value="1"/>
</dbReference>
<evidence type="ECO:0000313" key="7">
    <source>
        <dbReference type="EMBL" id="SEW19563.1"/>
    </source>
</evidence>
<evidence type="ECO:0000256" key="1">
    <source>
        <dbReference type="ARBA" id="ARBA00022475"/>
    </source>
</evidence>
<evidence type="ECO:0000256" key="6">
    <source>
        <dbReference type="SAM" id="SignalP"/>
    </source>
</evidence>
<dbReference type="InterPro" id="IPR050490">
    <property type="entry name" value="Bact_solute-bd_prot1"/>
</dbReference>
<accession>A0A1I0PYN7</accession>
<evidence type="ECO:0000313" key="8">
    <source>
        <dbReference type="Proteomes" id="UP000199701"/>
    </source>
</evidence>
<keyword evidence="7" id="KW-0813">Transport</keyword>
<keyword evidence="8" id="KW-1185">Reference proteome</keyword>